<dbReference type="EMBL" id="JBJQND010000009">
    <property type="protein sequence ID" value="KAL3867047.1"/>
    <property type="molecule type" value="Genomic_DNA"/>
</dbReference>
<proteinExistence type="predicted"/>
<comment type="caution">
    <text evidence="1">The sequence shown here is derived from an EMBL/GenBank/DDBJ whole genome shotgun (WGS) entry which is preliminary data.</text>
</comment>
<feature type="non-terminal residue" evidence="1">
    <location>
        <position position="61"/>
    </location>
</feature>
<gene>
    <name evidence="1" type="ORF">ACJMK2_044284</name>
</gene>
<organism evidence="1 2">
    <name type="scientific">Sinanodonta woodiana</name>
    <name type="common">Chinese pond mussel</name>
    <name type="synonym">Anodonta woodiana</name>
    <dbReference type="NCBI Taxonomy" id="1069815"/>
    <lineage>
        <taxon>Eukaryota</taxon>
        <taxon>Metazoa</taxon>
        <taxon>Spiralia</taxon>
        <taxon>Lophotrochozoa</taxon>
        <taxon>Mollusca</taxon>
        <taxon>Bivalvia</taxon>
        <taxon>Autobranchia</taxon>
        <taxon>Heteroconchia</taxon>
        <taxon>Palaeoheterodonta</taxon>
        <taxon>Unionida</taxon>
        <taxon>Unionoidea</taxon>
        <taxon>Unionidae</taxon>
        <taxon>Unioninae</taxon>
        <taxon>Sinanodonta</taxon>
    </lineage>
</organism>
<dbReference type="AlphaFoldDB" id="A0ABD3VZK8"/>
<evidence type="ECO:0000313" key="1">
    <source>
        <dbReference type="EMBL" id="KAL3867047.1"/>
    </source>
</evidence>
<dbReference type="Proteomes" id="UP001634394">
    <property type="component" value="Unassembled WGS sequence"/>
</dbReference>
<name>A0ABD3VZK8_SINWO</name>
<reference evidence="1 2" key="1">
    <citation type="submission" date="2024-11" db="EMBL/GenBank/DDBJ databases">
        <title>Chromosome-level genome assembly of the freshwater bivalve Anodonta woodiana.</title>
        <authorList>
            <person name="Chen X."/>
        </authorList>
    </citation>
    <scope>NUCLEOTIDE SEQUENCE [LARGE SCALE GENOMIC DNA]</scope>
    <source>
        <strain evidence="1">MN2024</strain>
        <tissue evidence="1">Gills</tissue>
    </source>
</reference>
<protein>
    <submittedName>
        <fullName evidence="1">Uncharacterized protein</fullName>
    </submittedName>
</protein>
<sequence length="61" mass="7146">MLNGLKNLRHYPRCTETELALHLLDIKETGANILTVEKMELRNQIDTIQLSERKFEGDTYK</sequence>
<accession>A0ABD3VZK8</accession>
<evidence type="ECO:0000313" key="2">
    <source>
        <dbReference type="Proteomes" id="UP001634394"/>
    </source>
</evidence>
<keyword evidence="2" id="KW-1185">Reference proteome</keyword>